<feature type="active site" description="Tele-AMP-histidine intermediate" evidence="1">
    <location>
        <position position="101"/>
    </location>
</feature>
<dbReference type="SUPFAM" id="SSF54197">
    <property type="entry name" value="HIT-like"/>
    <property type="match status" value="1"/>
</dbReference>
<dbReference type="InterPro" id="IPR011146">
    <property type="entry name" value="HIT-like"/>
</dbReference>
<dbReference type="GO" id="GO:0003824">
    <property type="term" value="F:catalytic activity"/>
    <property type="evidence" value="ECO:0007669"/>
    <property type="project" value="InterPro"/>
</dbReference>
<evidence type="ECO:0000256" key="2">
    <source>
        <dbReference type="PIRSR" id="PIRSR601310-3"/>
    </source>
</evidence>
<evidence type="ECO:0000256" key="3">
    <source>
        <dbReference type="PROSITE-ProRule" id="PRU00464"/>
    </source>
</evidence>
<proteinExistence type="predicted"/>
<dbReference type="InterPro" id="IPR036265">
    <property type="entry name" value="HIT-like_sf"/>
</dbReference>
<dbReference type="PRINTS" id="PR00332">
    <property type="entry name" value="HISTRIAD"/>
</dbReference>
<gene>
    <name evidence="5" type="ORF">A2527_13020</name>
</gene>
<dbReference type="EMBL" id="MFNE01000033">
    <property type="protein sequence ID" value="OGG94868.1"/>
    <property type="molecule type" value="Genomic_DNA"/>
</dbReference>
<dbReference type="CDD" id="cd01276">
    <property type="entry name" value="PKCI_related"/>
    <property type="match status" value="1"/>
</dbReference>
<accession>A0A1F6G9U9</accession>
<dbReference type="PANTHER" id="PTHR23089">
    <property type="entry name" value="HISTIDINE TRIAD HIT PROTEIN"/>
    <property type="match status" value="1"/>
</dbReference>
<dbReference type="Pfam" id="PF01230">
    <property type="entry name" value="HIT"/>
    <property type="match status" value="1"/>
</dbReference>
<comment type="caution">
    <text evidence="5">The sequence shown here is derived from an EMBL/GenBank/DDBJ whole genome shotgun (WGS) entry which is preliminary data.</text>
</comment>
<name>A0A1F6G9U9_9PROT</name>
<dbReference type="AlphaFoldDB" id="A0A1F6G9U9"/>
<feature type="domain" description="HIT" evidence="4">
    <location>
        <begin position="6"/>
        <end position="115"/>
    </location>
</feature>
<evidence type="ECO:0000256" key="1">
    <source>
        <dbReference type="PIRSR" id="PIRSR601310-1"/>
    </source>
</evidence>
<dbReference type="STRING" id="1817772.A2527_13020"/>
<sequence>MSQDCIFCKILEGAIPADSLYRDEEVMVFKDLHPQAPTHLLIIPTKHMDTLVEAEPQDQMVLGQLMLTAQRMANQFNLNEEGYRLVLNVGAGAGQAVFHLHLHLLSGRKFEWPPG</sequence>
<evidence type="ECO:0000313" key="5">
    <source>
        <dbReference type="EMBL" id="OGG94868.1"/>
    </source>
</evidence>
<dbReference type="InterPro" id="IPR001310">
    <property type="entry name" value="Histidine_triad_HIT"/>
</dbReference>
<dbReference type="Gene3D" id="3.30.428.10">
    <property type="entry name" value="HIT-like"/>
    <property type="match status" value="1"/>
</dbReference>
<organism evidence="5 6">
    <name type="scientific">Candidatus Lambdaproteobacteria bacterium RIFOXYD2_FULL_50_16</name>
    <dbReference type="NCBI Taxonomy" id="1817772"/>
    <lineage>
        <taxon>Bacteria</taxon>
        <taxon>Pseudomonadati</taxon>
        <taxon>Pseudomonadota</taxon>
        <taxon>Candidatus Lambdaproteobacteria</taxon>
    </lineage>
</organism>
<evidence type="ECO:0000313" key="6">
    <source>
        <dbReference type="Proteomes" id="UP000178449"/>
    </source>
</evidence>
<dbReference type="PROSITE" id="PS00892">
    <property type="entry name" value="HIT_1"/>
    <property type="match status" value="1"/>
</dbReference>
<dbReference type="PROSITE" id="PS51084">
    <property type="entry name" value="HIT_2"/>
    <property type="match status" value="1"/>
</dbReference>
<evidence type="ECO:0000259" key="4">
    <source>
        <dbReference type="PROSITE" id="PS51084"/>
    </source>
</evidence>
<dbReference type="Proteomes" id="UP000178449">
    <property type="component" value="Unassembled WGS sequence"/>
</dbReference>
<reference evidence="5 6" key="1">
    <citation type="journal article" date="2016" name="Nat. Commun.">
        <title>Thousands of microbial genomes shed light on interconnected biogeochemical processes in an aquifer system.</title>
        <authorList>
            <person name="Anantharaman K."/>
            <person name="Brown C.T."/>
            <person name="Hug L.A."/>
            <person name="Sharon I."/>
            <person name="Castelle C.J."/>
            <person name="Probst A.J."/>
            <person name="Thomas B.C."/>
            <person name="Singh A."/>
            <person name="Wilkins M.J."/>
            <person name="Karaoz U."/>
            <person name="Brodie E.L."/>
            <person name="Williams K.H."/>
            <person name="Hubbard S.S."/>
            <person name="Banfield J.F."/>
        </authorList>
    </citation>
    <scope>NUCLEOTIDE SEQUENCE [LARGE SCALE GENOMIC DNA]</scope>
</reference>
<protein>
    <submittedName>
        <fullName evidence="5">Histidine triad nucleotide-binding protein</fullName>
    </submittedName>
</protein>
<feature type="short sequence motif" description="Histidine triad motif" evidence="2 3">
    <location>
        <begin position="99"/>
        <end position="103"/>
    </location>
</feature>
<dbReference type="InterPro" id="IPR019808">
    <property type="entry name" value="Histidine_triad_CS"/>
</dbReference>